<proteinExistence type="predicted"/>
<evidence type="ECO:0000313" key="2">
    <source>
        <dbReference type="EMBL" id="KAF0920637.1"/>
    </source>
</evidence>
<gene>
    <name evidence="2" type="ORF">E2562_036131</name>
</gene>
<dbReference type="EMBL" id="SPHZ02000005">
    <property type="protein sequence ID" value="KAF0920637.1"/>
    <property type="molecule type" value="Genomic_DNA"/>
</dbReference>
<accession>A0A6G1E7E7</accession>
<feature type="region of interest" description="Disordered" evidence="1">
    <location>
        <begin position="14"/>
        <end position="43"/>
    </location>
</feature>
<reference evidence="2 3" key="1">
    <citation type="submission" date="2019-11" db="EMBL/GenBank/DDBJ databases">
        <title>Whole genome sequence of Oryza granulata.</title>
        <authorList>
            <person name="Li W."/>
        </authorList>
    </citation>
    <scope>NUCLEOTIDE SEQUENCE [LARGE SCALE GENOMIC DNA]</scope>
    <source>
        <strain evidence="3">cv. Menghai</strain>
        <tissue evidence="2">Leaf</tissue>
    </source>
</reference>
<comment type="caution">
    <text evidence="2">The sequence shown here is derived from an EMBL/GenBank/DDBJ whole genome shotgun (WGS) entry which is preliminary data.</text>
</comment>
<evidence type="ECO:0000256" key="1">
    <source>
        <dbReference type="SAM" id="MobiDB-lite"/>
    </source>
</evidence>
<keyword evidence="3" id="KW-1185">Reference proteome</keyword>
<sequence>MAVDWPCWAGLVAQERRPSDGETSEGEVGAARSAQQRRGLGDVAGRGAQLTAASGNKEGAQATLEKLSQVAAWRGMETMAVLWW</sequence>
<organism evidence="2 3">
    <name type="scientific">Oryza meyeriana var. granulata</name>
    <dbReference type="NCBI Taxonomy" id="110450"/>
    <lineage>
        <taxon>Eukaryota</taxon>
        <taxon>Viridiplantae</taxon>
        <taxon>Streptophyta</taxon>
        <taxon>Embryophyta</taxon>
        <taxon>Tracheophyta</taxon>
        <taxon>Spermatophyta</taxon>
        <taxon>Magnoliopsida</taxon>
        <taxon>Liliopsida</taxon>
        <taxon>Poales</taxon>
        <taxon>Poaceae</taxon>
        <taxon>BOP clade</taxon>
        <taxon>Oryzoideae</taxon>
        <taxon>Oryzeae</taxon>
        <taxon>Oryzinae</taxon>
        <taxon>Oryza</taxon>
        <taxon>Oryza meyeriana</taxon>
    </lineage>
</organism>
<name>A0A6G1E7E7_9ORYZ</name>
<dbReference type="AlphaFoldDB" id="A0A6G1E7E7"/>
<dbReference type="Proteomes" id="UP000479710">
    <property type="component" value="Unassembled WGS sequence"/>
</dbReference>
<protein>
    <submittedName>
        <fullName evidence="2">Uncharacterized protein</fullName>
    </submittedName>
</protein>
<evidence type="ECO:0000313" key="3">
    <source>
        <dbReference type="Proteomes" id="UP000479710"/>
    </source>
</evidence>